<dbReference type="Proteomes" id="UP001165122">
    <property type="component" value="Unassembled WGS sequence"/>
</dbReference>
<accession>A0A9W7DM76</accession>
<protein>
    <submittedName>
        <fullName evidence="3">Uncharacterized protein</fullName>
    </submittedName>
</protein>
<feature type="transmembrane region" description="Helical" evidence="2">
    <location>
        <begin position="156"/>
        <end position="174"/>
    </location>
</feature>
<evidence type="ECO:0000313" key="4">
    <source>
        <dbReference type="Proteomes" id="UP001165122"/>
    </source>
</evidence>
<keyword evidence="2" id="KW-0472">Membrane</keyword>
<feature type="transmembrane region" description="Helical" evidence="2">
    <location>
        <begin position="5"/>
        <end position="25"/>
    </location>
</feature>
<keyword evidence="2" id="KW-0812">Transmembrane</keyword>
<feature type="compositionally biased region" description="Basic residues" evidence="1">
    <location>
        <begin position="246"/>
        <end position="261"/>
    </location>
</feature>
<dbReference type="EMBL" id="BRXW01000356">
    <property type="protein sequence ID" value="GMH47387.1"/>
    <property type="molecule type" value="Genomic_DNA"/>
</dbReference>
<reference evidence="4" key="1">
    <citation type="journal article" date="2023" name="Commun. Biol.">
        <title>Genome analysis of Parmales, the sister group of diatoms, reveals the evolutionary specialization of diatoms from phago-mixotrophs to photoautotrophs.</title>
        <authorList>
            <person name="Ban H."/>
            <person name="Sato S."/>
            <person name="Yoshikawa S."/>
            <person name="Yamada K."/>
            <person name="Nakamura Y."/>
            <person name="Ichinomiya M."/>
            <person name="Sato N."/>
            <person name="Blanc-Mathieu R."/>
            <person name="Endo H."/>
            <person name="Kuwata A."/>
            <person name="Ogata H."/>
        </authorList>
    </citation>
    <scope>NUCLEOTIDE SEQUENCE [LARGE SCALE GENOMIC DNA]</scope>
    <source>
        <strain evidence="4">NIES 3700</strain>
    </source>
</reference>
<evidence type="ECO:0000256" key="1">
    <source>
        <dbReference type="SAM" id="MobiDB-lite"/>
    </source>
</evidence>
<proteinExistence type="predicted"/>
<gene>
    <name evidence="3" type="ORF">TrLO_g2693</name>
</gene>
<dbReference type="AlphaFoldDB" id="A0A9W7DM76"/>
<comment type="caution">
    <text evidence="3">The sequence shown here is derived from an EMBL/GenBank/DDBJ whole genome shotgun (WGS) entry which is preliminary data.</text>
</comment>
<sequence length="274" mass="30643">MKEKLFIVLCSLTIPACLLINAYITGSVGKLIFGCGLTLILVPTFLAIAKLYSNFSDLKLGAAVTTMFKALPGVLGSLLYISASSTQCIMDLKPDDELDKYGHFRRCQNPSKPTLLVSFFLLLSWLLTYIIPPLLPSDRALTWSNVMKLSMNRMEGLQFTLFCTLSMEALVIYSQTDNEGGKVNDFLEGLIGIIMGSNFLILLLIVIYEYILKPLICKPSTRTAASSSSATRPDDSFDIYSNASKAKPHKQNKTKQRSNHENKKHQYLYIERFI</sequence>
<name>A0A9W7DM76_9STRA</name>
<organism evidence="3 4">
    <name type="scientific">Triparma laevis f. longispina</name>
    <dbReference type="NCBI Taxonomy" id="1714387"/>
    <lineage>
        <taxon>Eukaryota</taxon>
        <taxon>Sar</taxon>
        <taxon>Stramenopiles</taxon>
        <taxon>Ochrophyta</taxon>
        <taxon>Bolidophyceae</taxon>
        <taxon>Parmales</taxon>
        <taxon>Triparmaceae</taxon>
        <taxon>Triparma</taxon>
    </lineage>
</organism>
<keyword evidence="4" id="KW-1185">Reference proteome</keyword>
<feature type="region of interest" description="Disordered" evidence="1">
    <location>
        <begin position="224"/>
        <end position="261"/>
    </location>
</feature>
<feature type="transmembrane region" description="Helical" evidence="2">
    <location>
        <begin position="60"/>
        <end position="83"/>
    </location>
</feature>
<feature type="transmembrane region" description="Helical" evidence="2">
    <location>
        <begin position="186"/>
        <end position="212"/>
    </location>
</feature>
<evidence type="ECO:0000313" key="3">
    <source>
        <dbReference type="EMBL" id="GMH47387.1"/>
    </source>
</evidence>
<evidence type="ECO:0000256" key="2">
    <source>
        <dbReference type="SAM" id="Phobius"/>
    </source>
</evidence>
<feature type="transmembrane region" description="Helical" evidence="2">
    <location>
        <begin position="31"/>
        <end position="48"/>
    </location>
</feature>
<feature type="transmembrane region" description="Helical" evidence="2">
    <location>
        <begin position="115"/>
        <end position="135"/>
    </location>
</feature>
<keyword evidence="2" id="KW-1133">Transmembrane helix</keyword>